<reference evidence="13" key="3">
    <citation type="journal article" date="2017" name="Nature">
        <title>Genome sequence of the progenitor of the wheat D genome Aegilops tauschii.</title>
        <authorList>
            <person name="Luo M.C."/>
            <person name="Gu Y.Q."/>
            <person name="Puiu D."/>
            <person name="Wang H."/>
            <person name="Twardziok S.O."/>
            <person name="Deal K.R."/>
            <person name="Huo N."/>
            <person name="Zhu T."/>
            <person name="Wang L."/>
            <person name="Wang Y."/>
            <person name="McGuire P.E."/>
            <person name="Liu S."/>
            <person name="Long H."/>
            <person name="Ramasamy R.K."/>
            <person name="Rodriguez J.C."/>
            <person name="Van S.L."/>
            <person name="Yuan L."/>
            <person name="Wang Z."/>
            <person name="Xia Z."/>
            <person name="Xiao L."/>
            <person name="Anderson O.D."/>
            <person name="Ouyang S."/>
            <person name="Liang Y."/>
            <person name="Zimin A.V."/>
            <person name="Pertea G."/>
            <person name="Qi P."/>
            <person name="Bennetzen J.L."/>
            <person name="Dai X."/>
            <person name="Dawson M.W."/>
            <person name="Muller H.G."/>
            <person name="Kugler K."/>
            <person name="Rivarola-Duarte L."/>
            <person name="Spannagl M."/>
            <person name="Mayer K.F.X."/>
            <person name="Lu F.H."/>
            <person name="Bevan M.W."/>
            <person name="Leroy P."/>
            <person name="Li P."/>
            <person name="You F.M."/>
            <person name="Sun Q."/>
            <person name="Liu Z."/>
            <person name="Lyons E."/>
            <person name="Wicker T."/>
            <person name="Salzberg S.L."/>
            <person name="Devos K.M."/>
            <person name="Dvorak J."/>
        </authorList>
    </citation>
    <scope>NUCLEOTIDE SEQUENCE [LARGE SCALE GENOMIC DNA]</scope>
    <source>
        <strain evidence="13">cv. AL8/78</strain>
    </source>
</reference>
<evidence type="ECO:0000313" key="14">
    <source>
        <dbReference type="Proteomes" id="UP000015105"/>
    </source>
</evidence>
<dbReference type="GO" id="GO:0000325">
    <property type="term" value="C:plant-type vacuole"/>
    <property type="evidence" value="ECO:0007669"/>
    <property type="project" value="TreeGrafter"/>
</dbReference>
<evidence type="ECO:0000256" key="11">
    <source>
        <dbReference type="ARBA" id="ARBA00023136"/>
    </source>
</evidence>
<evidence type="ECO:0000256" key="4">
    <source>
        <dbReference type="ARBA" id="ARBA00022679"/>
    </source>
</evidence>
<reference evidence="14" key="1">
    <citation type="journal article" date="2014" name="Science">
        <title>Ancient hybridizations among the ancestral genomes of bread wheat.</title>
        <authorList>
            <consortium name="International Wheat Genome Sequencing Consortium,"/>
            <person name="Marcussen T."/>
            <person name="Sandve S.R."/>
            <person name="Heier L."/>
            <person name="Spannagl M."/>
            <person name="Pfeifer M."/>
            <person name="Jakobsen K.S."/>
            <person name="Wulff B.B."/>
            <person name="Steuernagel B."/>
            <person name="Mayer K.F."/>
            <person name="Olsen O.A."/>
        </authorList>
    </citation>
    <scope>NUCLEOTIDE SEQUENCE [LARGE SCALE GENOMIC DNA]</scope>
    <source>
        <strain evidence="14">cv. AL8/78</strain>
    </source>
</reference>
<keyword evidence="9" id="KW-0862">Zinc</keyword>
<organism evidence="13 14">
    <name type="scientific">Aegilops tauschii subsp. strangulata</name>
    <name type="common">Goatgrass</name>
    <dbReference type="NCBI Taxonomy" id="200361"/>
    <lineage>
        <taxon>Eukaryota</taxon>
        <taxon>Viridiplantae</taxon>
        <taxon>Streptophyta</taxon>
        <taxon>Embryophyta</taxon>
        <taxon>Tracheophyta</taxon>
        <taxon>Spermatophyta</taxon>
        <taxon>Magnoliopsida</taxon>
        <taxon>Liliopsida</taxon>
        <taxon>Poales</taxon>
        <taxon>Poaceae</taxon>
        <taxon>BOP clade</taxon>
        <taxon>Pooideae</taxon>
        <taxon>Triticodae</taxon>
        <taxon>Triticeae</taxon>
        <taxon>Triticinae</taxon>
        <taxon>Aegilops</taxon>
    </lineage>
</organism>
<evidence type="ECO:0000256" key="5">
    <source>
        <dbReference type="ARBA" id="ARBA00022692"/>
    </source>
</evidence>
<evidence type="ECO:0000256" key="6">
    <source>
        <dbReference type="ARBA" id="ARBA00022723"/>
    </source>
</evidence>
<evidence type="ECO:0000256" key="12">
    <source>
        <dbReference type="SAM" id="MobiDB-lite"/>
    </source>
</evidence>
<keyword evidence="4" id="KW-0808">Transferase</keyword>
<evidence type="ECO:0000256" key="2">
    <source>
        <dbReference type="ARBA" id="ARBA00004141"/>
    </source>
</evidence>
<protein>
    <recommendedName>
        <fullName evidence="3">RING-type E3 ubiquitin transferase</fullName>
        <ecNumber evidence="3">2.3.2.27</ecNumber>
    </recommendedName>
</protein>
<comment type="catalytic activity">
    <reaction evidence="1">
        <text>S-ubiquitinyl-[E2 ubiquitin-conjugating enzyme]-L-cysteine + [acceptor protein]-L-lysine = [E2 ubiquitin-conjugating enzyme]-L-cysteine + N(6)-ubiquitinyl-[acceptor protein]-L-lysine.</text>
        <dbReference type="EC" id="2.3.2.27"/>
    </reaction>
</comment>
<evidence type="ECO:0000256" key="3">
    <source>
        <dbReference type="ARBA" id="ARBA00012483"/>
    </source>
</evidence>
<keyword evidence="11" id="KW-0472">Membrane</keyword>
<evidence type="ECO:0000256" key="9">
    <source>
        <dbReference type="ARBA" id="ARBA00022833"/>
    </source>
</evidence>
<dbReference type="PANTHER" id="PTHR45977:SF13">
    <property type="entry name" value="GB|AAF27103.1"/>
    <property type="match status" value="1"/>
</dbReference>
<dbReference type="EC" id="2.3.2.27" evidence="3"/>
<evidence type="ECO:0000256" key="7">
    <source>
        <dbReference type="ARBA" id="ARBA00022771"/>
    </source>
</evidence>
<dbReference type="GO" id="GO:0016020">
    <property type="term" value="C:membrane"/>
    <property type="evidence" value="ECO:0007669"/>
    <property type="project" value="UniProtKB-SubCell"/>
</dbReference>
<keyword evidence="10" id="KW-1133">Transmembrane helix</keyword>
<reference evidence="13" key="5">
    <citation type="journal article" date="2021" name="G3 (Bethesda)">
        <title>Aegilops tauschii genome assembly Aet v5.0 features greater sequence contiguity and improved annotation.</title>
        <authorList>
            <person name="Wang L."/>
            <person name="Zhu T."/>
            <person name="Rodriguez J.C."/>
            <person name="Deal K.R."/>
            <person name="Dubcovsky J."/>
            <person name="McGuire P.E."/>
            <person name="Lux T."/>
            <person name="Spannagl M."/>
            <person name="Mayer K.F.X."/>
            <person name="Baldrich P."/>
            <person name="Meyers B.C."/>
            <person name="Huo N."/>
            <person name="Gu Y.Q."/>
            <person name="Zhou H."/>
            <person name="Devos K.M."/>
            <person name="Bennetzen J.L."/>
            <person name="Unver T."/>
            <person name="Budak H."/>
            <person name="Gulick P.J."/>
            <person name="Galiba G."/>
            <person name="Kalapos B."/>
            <person name="Nelson D.R."/>
            <person name="Li P."/>
            <person name="You F.M."/>
            <person name="Luo M.C."/>
            <person name="Dvorak J."/>
        </authorList>
    </citation>
    <scope>NUCLEOTIDE SEQUENCE [LARGE SCALE GENOMIC DNA]</scope>
    <source>
        <strain evidence="13">cv. AL8/78</strain>
    </source>
</reference>
<keyword evidence="5" id="KW-0812">Transmembrane</keyword>
<feature type="region of interest" description="Disordered" evidence="12">
    <location>
        <begin position="1"/>
        <end position="32"/>
    </location>
</feature>
<reference evidence="14" key="2">
    <citation type="journal article" date="2017" name="Nat. Plants">
        <title>The Aegilops tauschii genome reveals multiple impacts of transposons.</title>
        <authorList>
            <person name="Zhao G."/>
            <person name="Zou C."/>
            <person name="Li K."/>
            <person name="Wang K."/>
            <person name="Li T."/>
            <person name="Gao L."/>
            <person name="Zhang X."/>
            <person name="Wang H."/>
            <person name="Yang Z."/>
            <person name="Liu X."/>
            <person name="Jiang W."/>
            <person name="Mao L."/>
            <person name="Kong X."/>
            <person name="Jiao Y."/>
            <person name="Jia J."/>
        </authorList>
    </citation>
    <scope>NUCLEOTIDE SEQUENCE [LARGE SCALE GENOMIC DNA]</scope>
    <source>
        <strain evidence="14">cv. AL8/78</strain>
    </source>
</reference>
<evidence type="ECO:0000256" key="8">
    <source>
        <dbReference type="ARBA" id="ARBA00022786"/>
    </source>
</evidence>
<dbReference type="GO" id="GO:0061630">
    <property type="term" value="F:ubiquitin protein ligase activity"/>
    <property type="evidence" value="ECO:0007669"/>
    <property type="project" value="UniProtKB-EC"/>
</dbReference>
<accession>A0A453BI70</accession>
<keyword evidence="7" id="KW-0863">Zinc-finger</keyword>
<sequence length="126" mass="13434">SLGFASAMASTSPVAPATPRRPRPSSPTSLATANGVGWLPSLRSAARFLQRMGSRRLMREPSMAVRETAAEHLEERQADWAYSKPVVVLDVLWNLAFVAVAAAVLAASLTERPAGPLCFLLAGYVL</sequence>
<keyword evidence="8" id="KW-0833">Ubl conjugation pathway</keyword>
<dbReference type="GO" id="GO:0006511">
    <property type="term" value="P:ubiquitin-dependent protein catabolic process"/>
    <property type="evidence" value="ECO:0007669"/>
    <property type="project" value="TreeGrafter"/>
</dbReference>
<dbReference type="AlphaFoldDB" id="A0A453BI70"/>
<dbReference type="GO" id="GO:0008270">
    <property type="term" value="F:zinc ion binding"/>
    <property type="evidence" value="ECO:0007669"/>
    <property type="project" value="UniProtKB-KW"/>
</dbReference>
<reference evidence="13" key="4">
    <citation type="submission" date="2019-03" db="UniProtKB">
        <authorList>
            <consortium name="EnsemblPlants"/>
        </authorList>
    </citation>
    <scope>IDENTIFICATION</scope>
</reference>
<evidence type="ECO:0000313" key="13">
    <source>
        <dbReference type="EnsemblPlants" id="AET2Gv20516100.2"/>
    </source>
</evidence>
<evidence type="ECO:0000256" key="10">
    <source>
        <dbReference type="ARBA" id="ARBA00022989"/>
    </source>
</evidence>
<comment type="subcellular location">
    <subcellularLocation>
        <location evidence="2">Membrane</location>
        <topology evidence="2">Multi-pass membrane protein</topology>
    </subcellularLocation>
</comment>
<dbReference type="Proteomes" id="UP000015105">
    <property type="component" value="Chromosome 2D"/>
</dbReference>
<dbReference type="Gramene" id="AET2Gv20516100.2">
    <property type="protein sequence ID" value="AET2Gv20516100.2"/>
    <property type="gene ID" value="AET2Gv20516100"/>
</dbReference>
<dbReference type="GO" id="GO:0016567">
    <property type="term" value="P:protein ubiquitination"/>
    <property type="evidence" value="ECO:0007669"/>
    <property type="project" value="TreeGrafter"/>
</dbReference>
<dbReference type="PANTHER" id="PTHR45977">
    <property type="entry name" value="TARGET OF ERK KINASE MPK-1"/>
    <property type="match status" value="1"/>
</dbReference>
<evidence type="ECO:0000256" key="1">
    <source>
        <dbReference type="ARBA" id="ARBA00000900"/>
    </source>
</evidence>
<name>A0A453BI70_AEGTS</name>
<dbReference type="EnsemblPlants" id="AET2Gv20516100.2">
    <property type="protein sequence ID" value="AET2Gv20516100.2"/>
    <property type="gene ID" value="AET2Gv20516100"/>
</dbReference>
<proteinExistence type="predicted"/>
<keyword evidence="6" id="KW-0479">Metal-binding</keyword>
<keyword evidence="14" id="KW-1185">Reference proteome</keyword>